<dbReference type="Pfam" id="PF13966">
    <property type="entry name" value="zf-RVT"/>
    <property type="match status" value="1"/>
</dbReference>
<evidence type="ECO:0000256" key="1">
    <source>
        <dbReference type="SAM" id="MobiDB-lite"/>
    </source>
</evidence>
<dbReference type="InterPro" id="IPR036691">
    <property type="entry name" value="Endo/exonu/phosph_ase_sf"/>
</dbReference>
<dbReference type="GO" id="GO:0003824">
    <property type="term" value="F:catalytic activity"/>
    <property type="evidence" value="ECO:0007669"/>
    <property type="project" value="InterPro"/>
</dbReference>
<dbReference type="InterPro" id="IPR025558">
    <property type="entry name" value="DUF4283"/>
</dbReference>
<dbReference type="InterPro" id="IPR000477">
    <property type="entry name" value="RT_dom"/>
</dbReference>
<feature type="compositionally biased region" description="Basic and acidic residues" evidence="1">
    <location>
        <begin position="437"/>
        <end position="449"/>
    </location>
</feature>
<sequence length="1387" mass="157708">MDDISGLWENFSLHDTEDAPFDFGPSEVDNQFYLAARFMTSRVLNIESIVQTFRPLWRTFKGFSARDMGNNMIVFAFEDEADMARVLQSEPWSYDKHLVSFQRVEADTAIEEMECRYASFWVQMYNLPVRRMNKESVAALAGNLGMVEQVSESDGERGREGCMRARVRLDILKPLCRGQKARRADGTELWISFKSERLPNYCYWCGRLTHAEKECELWLRSKGTFRRETQQYGAWLRAPMDKPIWRVEVRVEGRSNVPRWGQPQPQTTSSPTVEPPLVGANGDAQTGKVWPNMGLDMSKENSAQNPDLVRSSVDNIEQHLQDIDLALKTPPTISGLSGFEVVDQPTPVEHSNLDNSQDPVINAAVDFHAYQKQSKGERGSRVVLEDITSRGLQHEGPTQENKQKKKCPVEPVSKAHLSSTDKENITAQTPYGLDSSGLHEVDVQGESRGKWKRSKRTNEQPRHPGVLSYLSGSKRGGSWSEGDGDDDNYVKKGRSNACYSKQNGMGIWRRLKLSPAAPNEYIKLELPGAWEPNGSSFSSPLGEVPSRGSSGGLALLWNDPVEIIIQNYTQNHIDAHIQVLPSRLWRFTGFYGHPESHRHRESWALLNRLNGMDQLPWLCMGDFNEILSVDERTGEVPGMYGKMQDFNEVVNRCGLIDMGFRGVPFTWDNRRDGDGFVQKRLDRALATASWLDCFSLSSVSHVLCSHSDHVPILVQLDVSSSYHRPKRRPRKFEEKWALYPEQCFRSNNSAIAATKSEINRLLLSEELHWRQRSRMTWLAVGDSNTKYFHNHAQQRRRTNHMVGILNDQNEWCTSDQQKQSVAVEYFQRLFASSNPTRINETLQAVDRTVTQDANHKLLLPFTADEVRVALFQMHPSKAPGPDCMSSFFFQKFWHVIGPSVSAAVLSVLNSARILRKINLTHISLIPKKKNPELMSDYRPISLCNVVYKIISKVIANRLKVVLPLIISDPQSAFVPGRLITDNVSVAFEIIHKFKGKRKGKKGEMALKLDMSKAYDRVEWDFLEAILRKLGFAEQWVAVIMSCVRSVQYLVLLDRVPKGYIITSRGIRQGDPLSPYLFLICAEGLSALLRQASTSGRLKGTQTYRGGPWVSHLFFADDSLLFGQASIAESERFMAILNLYEASFRNLHMFNMALLAKQCWRLLQNPQSLFYRVFKARYFPSCSIMEANLGNNPSFLWQSILSGREVLQKGLSWVSPANGHAPLPIWTRTKLGSFTVQSAYFLLESENRGSISGECSNVHSLRWFWKKTWKLAIPGKIKHFLWRAYHESLPTLFNLHRQKISSSPHCAICKQEADTTIHALWQCPLARNTRALNFSSDDLAEWAGVAWSIWNARNKLIYEDHQLPLAVILMNGLTVVSDFKEAKSSLCP</sequence>
<feature type="region of interest" description="Disordered" evidence="1">
    <location>
        <begin position="389"/>
        <end position="489"/>
    </location>
</feature>
<name>A0A2N9F6W6_FAGSY</name>
<dbReference type="InterPro" id="IPR052343">
    <property type="entry name" value="Retrotransposon-Effector_Assoc"/>
</dbReference>
<dbReference type="Gene3D" id="3.60.10.10">
    <property type="entry name" value="Endonuclease/exonuclease/phosphatase"/>
    <property type="match status" value="1"/>
</dbReference>
<dbReference type="InterPro" id="IPR005135">
    <property type="entry name" value="Endo/exonuclease/phosphatase"/>
</dbReference>
<dbReference type="Pfam" id="PF03372">
    <property type="entry name" value="Exo_endo_phos"/>
    <property type="match status" value="1"/>
</dbReference>
<feature type="compositionally biased region" description="Polar residues" evidence="1">
    <location>
        <begin position="263"/>
        <end position="272"/>
    </location>
</feature>
<feature type="region of interest" description="Disordered" evidence="1">
    <location>
        <begin position="256"/>
        <end position="285"/>
    </location>
</feature>
<dbReference type="InterPro" id="IPR026960">
    <property type="entry name" value="RVT-Znf"/>
</dbReference>
<evidence type="ECO:0000259" key="2">
    <source>
        <dbReference type="PROSITE" id="PS50878"/>
    </source>
</evidence>
<protein>
    <recommendedName>
        <fullName evidence="2">Reverse transcriptase domain-containing protein</fullName>
    </recommendedName>
</protein>
<reference evidence="3" key="1">
    <citation type="submission" date="2018-02" db="EMBL/GenBank/DDBJ databases">
        <authorList>
            <person name="Cohen D.B."/>
            <person name="Kent A.D."/>
        </authorList>
    </citation>
    <scope>NUCLEOTIDE SEQUENCE</scope>
</reference>
<dbReference type="PROSITE" id="PS50878">
    <property type="entry name" value="RT_POL"/>
    <property type="match status" value="1"/>
</dbReference>
<organism evidence="3">
    <name type="scientific">Fagus sylvatica</name>
    <name type="common">Beechnut</name>
    <dbReference type="NCBI Taxonomy" id="28930"/>
    <lineage>
        <taxon>Eukaryota</taxon>
        <taxon>Viridiplantae</taxon>
        <taxon>Streptophyta</taxon>
        <taxon>Embryophyta</taxon>
        <taxon>Tracheophyta</taxon>
        <taxon>Spermatophyta</taxon>
        <taxon>Magnoliopsida</taxon>
        <taxon>eudicotyledons</taxon>
        <taxon>Gunneridae</taxon>
        <taxon>Pentapetalae</taxon>
        <taxon>rosids</taxon>
        <taxon>fabids</taxon>
        <taxon>Fagales</taxon>
        <taxon>Fagaceae</taxon>
        <taxon>Fagus</taxon>
    </lineage>
</organism>
<proteinExistence type="predicted"/>
<dbReference type="Pfam" id="PF14111">
    <property type="entry name" value="DUF4283"/>
    <property type="match status" value="1"/>
</dbReference>
<dbReference type="PANTHER" id="PTHR46890:SF48">
    <property type="entry name" value="RNA-DIRECTED DNA POLYMERASE"/>
    <property type="match status" value="1"/>
</dbReference>
<feature type="domain" description="Reverse transcriptase" evidence="2">
    <location>
        <begin position="906"/>
        <end position="1201"/>
    </location>
</feature>
<dbReference type="Pfam" id="PF14392">
    <property type="entry name" value="zf-CCHC_4"/>
    <property type="match status" value="1"/>
</dbReference>
<dbReference type="SUPFAM" id="SSF56219">
    <property type="entry name" value="DNase I-like"/>
    <property type="match status" value="1"/>
</dbReference>
<dbReference type="Pfam" id="PF00078">
    <property type="entry name" value="RVT_1"/>
    <property type="match status" value="1"/>
</dbReference>
<evidence type="ECO:0000313" key="3">
    <source>
        <dbReference type="EMBL" id="SPC82835.1"/>
    </source>
</evidence>
<dbReference type="CDD" id="cd01650">
    <property type="entry name" value="RT_nLTR_like"/>
    <property type="match status" value="1"/>
</dbReference>
<gene>
    <name evidence="3" type="ORF">FSB_LOCUS10717</name>
</gene>
<dbReference type="InterPro" id="IPR025836">
    <property type="entry name" value="Zn_knuckle_CX2CX4HX4C"/>
</dbReference>
<accession>A0A2N9F6W6</accession>
<dbReference type="EMBL" id="OIVN01000602">
    <property type="protein sequence ID" value="SPC82835.1"/>
    <property type="molecule type" value="Genomic_DNA"/>
</dbReference>
<dbReference type="PANTHER" id="PTHR46890">
    <property type="entry name" value="NON-LTR RETROLELEMENT REVERSE TRANSCRIPTASE-LIKE PROTEIN-RELATED"/>
    <property type="match status" value="1"/>
</dbReference>